<feature type="compositionally biased region" description="Low complexity" evidence="10">
    <location>
        <begin position="20"/>
        <end position="29"/>
    </location>
</feature>
<comment type="caution">
    <text evidence="11">The sequence shown here is derived from an EMBL/GenBank/DDBJ whole genome shotgun (WGS) entry which is preliminary data.</text>
</comment>
<dbReference type="AlphaFoldDB" id="A0A8J5ZI46"/>
<evidence type="ECO:0000313" key="12">
    <source>
        <dbReference type="Proteomes" id="UP000701853"/>
    </source>
</evidence>
<dbReference type="SUPFAM" id="SSF52317">
    <property type="entry name" value="Class I glutamine amidotransferase-like"/>
    <property type="match status" value="1"/>
</dbReference>
<dbReference type="GO" id="GO:0034722">
    <property type="term" value="F:gamma-glutamyl-peptidase activity"/>
    <property type="evidence" value="ECO:0007669"/>
    <property type="project" value="UniProtKB-UniRule"/>
</dbReference>
<dbReference type="GO" id="GO:0005576">
    <property type="term" value="C:extracellular region"/>
    <property type="evidence" value="ECO:0007669"/>
    <property type="project" value="UniProtKB-SubCell"/>
</dbReference>
<organism evidence="11 12">
    <name type="scientific">Gossypium anomalum</name>
    <dbReference type="NCBI Taxonomy" id="47600"/>
    <lineage>
        <taxon>Eukaryota</taxon>
        <taxon>Viridiplantae</taxon>
        <taxon>Streptophyta</taxon>
        <taxon>Embryophyta</taxon>
        <taxon>Tracheophyta</taxon>
        <taxon>Spermatophyta</taxon>
        <taxon>Magnoliopsida</taxon>
        <taxon>eudicotyledons</taxon>
        <taxon>Gunneridae</taxon>
        <taxon>Pentapetalae</taxon>
        <taxon>rosids</taxon>
        <taxon>malvids</taxon>
        <taxon>Malvales</taxon>
        <taxon>Malvaceae</taxon>
        <taxon>Malvoideae</taxon>
        <taxon>Gossypium</taxon>
    </lineage>
</organism>
<dbReference type="EC" id="3.4.19.9" evidence="3 9"/>
<dbReference type="Gene3D" id="3.40.50.880">
    <property type="match status" value="1"/>
</dbReference>
<feature type="compositionally biased region" description="Polar residues" evidence="10">
    <location>
        <begin position="1"/>
        <end position="19"/>
    </location>
</feature>
<dbReference type="GO" id="GO:0046900">
    <property type="term" value="P:tetrahydrofolylpolyglutamate metabolic process"/>
    <property type="evidence" value="ECO:0007669"/>
    <property type="project" value="TreeGrafter"/>
</dbReference>
<keyword evidence="5" id="KW-0732">Signal</keyword>
<gene>
    <name evidence="11" type="ORF">CXB51_000457</name>
</gene>
<proteinExistence type="inferred from homology"/>
<protein>
    <recommendedName>
        <fullName evidence="3 9">folate gamma-glutamyl hydrolase</fullName>
        <ecNumber evidence="3 9">3.4.19.9</ecNumber>
    </recommendedName>
</protein>
<reference evidence="11 12" key="1">
    <citation type="journal article" date="2021" name="bioRxiv">
        <title>The Gossypium anomalum genome as a resource for cotton improvement and evolutionary analysis of hybrid incompatibility.</title>
        <authorList>
            <person name="Grover C.E."/>
            <person name="Yuan D."/>
            <person name="Arick M.A."/>
            <person name="Miller E.R."/>
            <person name="Hu G."/>
            <person name="Peterson D.G."/>
            <person name="Wendel J.F."/>
            <person name="Udall J.A."/>
        </authorList>
    </citation>
    <scope>NUCLEOTIDE SEQUENCE [LARGE SCALE GENOMIC DNA]</scope>
    <source>
        <strain evidence="11">JFW-Udall</strain>
        <tissue evidence="11">Leaf</tissue>
    </source>
</reference>
<feature type="active site" description="Nucleophile" evidence="8 9">
    <location>
        <position position="193"/>
    </location>
</feature>
<evidence type="ECO:0000256" key="4">
    <source>
        <dbReference type="ARBA" id="ARBA00022525"/>
    </source>
</evidence>
<sequence length="385" mass="42844">MPSLFGSNPSSSDPANDTVPSPSSSCSSSSPDMWNYFFVPILLCLTKELSLAKAQTSTGLFLPSQRGDGSGDDSLISFSSCANADPKLYYRPVIGILSHPGDGASGRLKNDTNASYIAASYVKFVEAAGARVIPLIYNEPEEILFQKLELVNGVLFTGGWSKYGLYYDIAKKIFKKVIEKNDRGDHFPLYAVCLGFELLTMIINEDKNILEPFSASNQASSLQFVENVNIEGTVFQRFPPNLLQKLGTDCLIMQNHRYGISPEKLQNTPNLSRFFKILTTSTDKNNKVYVSTAQAHGYPVTAFQWHPEKNAFEWGLPMIPHSDDAIEVTQHVANFLIREARRSLNRPAAQKVLDNLIYNYSPTFCGKAGRGFDEVYIFTQRQARI</sequence>
<evidence type="ECO:0000256" key="10">
    <source>
        <dbReference type="SAM" id="MobiDB-lite"/>
    </source>
</evidence>
<dbReference type="Pfam" id="PF07722">
    <property type="entry name" value="Peptidase_C26"/>
    <property type="match status" value="1"/>
</dbReference>
<keyword evidence="6 9" id="KW-0378">Hydrolase</keyword>
<feature type="active site" description="Proton donor" evidence="8">
    <location>
        <position position="306"/>
    </location>
</feature>
<dbReference type="EMBL" id="JAHUZN010000001">
    <property type="protein sequence ID" value="KAG8502410.1"/>
    <property type="molecule type" value="Genomic_DNA"/>
</dbReference>
<evidence type="ECO:0000256" key="7">
    <source>
        <dbReference type="ARBA" id="ARBA00051589"/>
    </source>
</evidence>
<dbReference type="InterPro" id="IPR029062">
    <property type="entry name" value="Class_I_gatase-like"/>
</dbReference>
<evidence type="ECO:0000256" key="5">
    <source>
        <dbReference type="ARBA" id="ARBA00022729"/>
    </source>
</evidence>
<feature type="active site" evidence="9">
    <location>
        <position position="306"/>
    </location>
</feature>
<accession>A0A8J5ZI46</accession>
<dbReference type="GO" id="GO:0005773">
    <property type="term" value="C:vacuole"/>
    <property type="evidence" value="ECO:0007669"/>
    <property type="project" value="TreeGrafter"/>
</dbReference>
<evidence type="ECO:0000313" key="11">
    <source>
        <dbReference type="EMBL" id="KAG8502410.1"/>
    </source>
</evidence>
<dbReference type="PROSITE" id="PS51273">
    <property type="entry name" value="GATASE_TYPE_1"/>
    <property type="match status" value="1"/>
</dbReference>
<dbReference type="InterPro" id="IPR015527">
    <property type="entry name" value="Pept_C26_g-glut_hydrolase"/>
</dbReference>
<evidence type="ECO:0000256" key="3">
    <source>
        <dbReference type="ARBA" id="ARBA00012886"/>
    </source>
</evidence>
<comment type="catalytic activity">
    <reaction evidence="7 9">
        <text>(6S)-5,6,7,8-tetrahydrofolyl-(gamma-L-Glu)(n) + (n-1) H2O = (6S)-5,6,7,8-tetrahydrofolate + (n-1) L-glutamate</text>
        <dbReference type="Rhea" id="RHEA:56784"/>
        <dbReference type="Rhea" id="RHEA-COMP:14738"/>
        <dbReference type="ChEBI" id="CHEBI:15377"/>
        <dbReference type="ChEBI" id="CHEBI:29985"/>
        <dbReference type="ChEBI" id="CHEBI:57453"/>
        <dbReference type="ChEBI" id="CHEBI:141005"/>
        <dbReference type="EC" id="3.4.19.9"/>
    </reaction>
</comment>
<dbReference type="OrthoDB" id="64220at2759"/>
<dbReference type="PROSITE" id="PS51275">
    <property type="entry name" value="PEPTIDASE_C26_GGH"/>
    <property type="match status" value="1"/>
</dbReference>
<name>A0A8J5ZI46_9ROSI</name>
<dbReference type="Proteomes" id="UP000701853">
    <property type="component" value="Chromosome 1"/>
</dbReference>
<keyword evidence="12" id="KW-1185">Reference proteome</keyword>
<evidence type="ECO:0000256" key="1">
    <source>
        <dbReference type="ARBA" id="ARBA00004239"/>
    </source>
</evidence>
<comment type="subcellular location">
    <subcellularLocation>
        <location evidence="1">Secreted</location>
        <location evidence="1">Extracellular space</location>
    </subcellularLocation>
</comment>
<dbReference type="FunFam" id="3.40.50.880:FF:000024">
    <property type="entry name" value="Folate gamma-glutamyl hydrolase"/>
    <property type="match status" value="1"/>
</dbReference>
<keyword evidence="4" id="KW-0964">Secreted</keyword>
<evidence type="ECO:0000256" key="9">
    <source>
        <dbReference type="PROSITE-ProRule" id="PRU00607"/>
    </source>
</evidence>
<comment type="similarity">
    <text evidence="2">Belongs to the peptidase C26 family.</text>
</comment>
<dbReference type="PANTHER" id="PTHR11315:SF0">
    <property type="entry name" value="FOLATE GAMMA-GLUTAMYL HYDROLASE"/>
    <property type="match status" value="1"/>
</dbReference>
<evidence type="ECO:0000256" key="2">
    <source>
        <dbReference type="ARBA" id="ARBA00011083"/>
    </source>
</evidence>
<evidence type="ECO:0000256" key="6">
    <source>
        <dbReference type="ARBA" id="ARBA00022801"/>
    </source>
</evidence>
<feature type="region of interest" description="Disordered" evidence="10">
    <location>
        <begin position="1"/>
        <end position="29"/>
    </location>
</feature>
<dbReference type="InterPro" id="IPR011697">
    <property type="entry name" value="Peptidase_C26"/>
</dbReference>
<evidence type="ECO:0000256" key="8">
    <source>
        <dbReference type="PIRSR" id="PIRSR615527-1"/>
    </source>
</evidence>
<dbReference type="PANTHER" id="PTHR11315">
    <property type="entry name" value="PROTEASE FAMILY C26 GAMMA-GLUTAMYL HYDROLASE"/>
    <property type="match status" value="1"/>
</dbReference>